<dbReference type="Proteomes" id="UP000254400">
    <property type="component" value="Unassembled WGS sequence"/>
</dbReference>
<gene>
    <name evidence="5" type="primary">baeB</name>
    <name evidence="5" type="ORF">NCTC10343_03680</name>
</gene>
<dbReference type="InterPro" id="IPR051682">
    <property type="entry name" value="Mito_Persulfide_Diox"/>
</dbReference>
<evidence type="ECO:0000259" key="4">
    <source>
        <dbReference type="SMART" id="SM00849"/>
    </source>
</evidence>
<dbReference type="GO" id="GO:0006749">
    <property type="term" value="P:glutathione metabolic process"/>
    <property type="evidence" value="ECO:0007669"/>
    <property type="project" value="TreeGrafter"/>
</dbReference>
<evidence type="ECO:0000256" key="3">
    <source>
        <dbReference type="ARBA" id="ARBA00048505"/>
    </source>
</evidence>
<comment type="function">
    <text evidence="2">Counteracts the endogenous Pycsar antiviral defense system. Phosphodiesterase that enables metal-dependent hydrolysis of host cyclic nucleotide Pycsar defense signals such as cCMP and cUMP.</text>
</comment>
<dbReference type="GO" id="GO:0070813">
    <property type="term" value="P:hydrogen sulfide metabolic process"/>
    <property type="evidence" value="ECO:0007669"/>
    <property type="project" value="TreeGrafter"/>
</dbReference>
<dbReference type="GO" id="GO:0050313">
    <property type="term" value="F:sulfur dioxygenase activity"/>
    <property type="evidence" value="ECO:0007669"/>
    <property type="project" value="TreeGrafter"/>
</dbReference>
<dbReference type="InterPro" id="IPR036866">
    <property type="entry name" value="RibonucZ/Hydroxyglut_hydro"/>
</dbReference>
<dbReference type="PANTHER" id="PTHR43084:SF1">
    <property type="entry name" value="PERSULFIDE DIOXYGENASE ETHE1, MITOCHONDRIAL"/>
    <property type="match status" value="1"/>
</dbReference>
<feature type="domain" description="Metallo-beta-lactamase" evidence="4">
    <location>
        <begin position="4"/>
        <end position="167"/>
    </location>
</feature>
<organism evidence="5 6">
    <name type="scientific">Paenibacillus polymyxa</name>
    <name type="common">Bacillus polymyxa</name>
    <dbReference type="NCBI Taxonomy" id="1406"/>
    <lineage>
        <taxon>Bacteria</taxon>
        <taxon>Bacillati</taxon>
        <taxon>Bacillota</taxon>
        <taxon>Bacilli</taxon>
        <taxon>Bacillales</taxon>
        <taxon>Paenibacillaceae</taxon>
        <taxon>Paenibacillus</taxon>
    </lineage>
</organism>
<comment type="catalytic activity">
    <reaction evidence="1">
        <text>3',5'-cyclic CMP + H2O = CMP + H(+)</text>
        <dbReference type="Rhea" id="RHEA:72675"/>
        <dbReference type="ChEBI" id="CHEBI:15377"/>
        <dbReference type="ChEBI" id="CHEBI:15378"/>
        <dbReference type="ChEBI" id="CHEBI:58003"/>
        <dbReference type="ChEBI" id="CHEBI:60377"/>
    </reaction>
    <physiologicalReaction direction="left-to-right" evidence="1">
        <dbReference type="Rhea" id="RHEA:72676"/>
    </physiologicalReaction>
</comment>
<dbReference type="AlphaFoldDB" id="A0A378Y2M8"/>
<dbReference type="SUPFAM" id="SSF56281">
    <property type="entry name" value="Metallo-hydrolase/oxidoreductase"/>
    <property type="match status" value="1"/>
</dbReference>
<name>A0A378Y2M8_PAEPO</name>
<dbReference type="RefSeq" id="WP_019687996.1">
    <property type="nucleotide sequence ID" value="NZ_CP036496.1"/>
</dbReference>
<reference evidence="5 6" key="1">
    <citation type="submission" date="2018-06" db="EMBL/GenBank/DDBJ databases">
        <authorList>
            <consortium name="Pathogen Informatics"/>
            <person name="Doyle S."/>
        </authorList>
    </citation>
    <scope>NUCLEOTIDE SEQUENCE [LARGE SCALE GENOMIC DNA]</scope>
    <source>
        <strain evidence="5 6">NCTC10343</strain>
    </source>
</reference>
<dbReference type="EC" id="3.-.-.-" evidence="5"/>
<evidence type="ECO:0000256" key="2">
    <source>
        <dbReference type="ARBA" id="ARBA00034301"/>
    </source>
</evidence>
<dbReference type="Gene3D" id="3.60.15.10">
    <property type="entry name" value="Ribonuclease Z/Hydroxyacylglutathione hydrolase-like"/>
    <property type="match status" value="1"/>
</dbReference>
<dbReference type="PANTHER" id="PTHR43084">
    <property type="entry name" value="PERSULFIDE DIOXYGENASE ETHE1"/>
    <property type="match status" value="1"/>
</dbReference>
<accession>A0A378Y2M8</accession>
<dbReference type="SMART" id="SM00849">
    <property type="entry name" value="Lactamase_B"/>
    <property type="match status" value="1"/>
</dbReference>
<dbReference type="InterPro" id="IPR001279">
    <property type="entry name" value="Metallo-B-lactamas"/>
</dbReference>
<dbReference type="GO" id="GO:0016787">
    <property type="term" value="F:hydrolase activity"/>
    <property type="evidence" value="ECO:0007669"/>
    <property type="project" value="UniProtKB-KW"/>
</dbReference>
<evidence type="ECO:0000313" key="5">
    <source>
        <dbReference type="EMBL" id="SUA70801.1"/>
    </source>
</evidence>
<keyword evidence="5" id="KW-0378">Hydrolase</keyword>
<protein>
    <submittedName>
        <fullName evidence="5">Beta-lactamase</fullName>
        <ecNumber evidence="5">3.-.-.-</ecNumber>
    </submittedName>
</protein>
<sequence length="211" mass="24356">MNFINYVYIVMDKKTGDIAIVDPSWDLSKIESYLRQLNGNLRVILLTHSHLDHVNLVNPLLEKYRPHVFMSIQEIDYYHFRCDNLHPVKDGDIIKLGETEIRSLLTPGHTVGSVCYLLSNHLFTGDTIFIEGCGFCDPNGGDPKDLYHSVQKIKREVDSSIQIYPAHSYGKAPGFPLSHLMDENIYFQFTSMKPFINFRMRPNQKGLFNFK</sequence>
<comment type="catalytic activity">
    <reaction evidence="3">
        <text>3',5'-cyclic UMP + H2O = UMP + H(+)</text>
        <dbReference type="Rhea" id="RHEA:70575"/>
        <dbReference type="ChEBI" id="CHEBI:15377"/>
        <dbReference type="ChEBI" id="CHEBI:15378"/>
        <dbReference type="ChEBI" id="CHEBI:57865"/>
        <dbReference type="ChEBI" id="CHEBI:184387"/>
    </reaction>
    <physiologicalReaction direction="left-to-right" evidence="3">
        <dbReference type="Rhea" id="RHEA:70576"/>
    </physiologicalReaction>
</comment>
<evidence type="ECO:0000313" key="6">
    <source>
        <dbReference type="Proteomes" id="UP000254400"/>
    </source>
</evidence>
<dbReference type="GeneID" id="93347017"/>
<proteinExistence type="predicted"/>
<dbReference type="EMBL" id="UGSC01000001">
    <property type="protein sequence ID" value="SUA70801.1"/>
    <property type="molecule type" value="Genomic_DNA"/>
</dbReference>
<dbReference type="CDD" id="cd16275">
    <property type="entry name" value="BaeB-like_MBL-fold"/>
    <property type="match status" value="1"/>
</dbReference>
<evidence type="ECO:0000256" key="1">
    <source>
        <dbReference type="ARBA" id="ARBA00034221"/>
    </source>
</evidence>
<dbReference type="Pfam" id="PF00753">
    <property type="entry name" value="Lactamase_B"/>
    <property type="match status" value="1"/>
</dbReference>